<keyword evidence="3" id="KW-1005">Bacterial flagellum biogenesis</keyword>
<accession>A0A8J3ATQ7</accession>
<evidence type="ECO:0000256" key="2">
    <source>
        <dbReference type="ARBA" id="ARBA00022490"/>
    </source>
</evidence>
<dbReference type="AlphaFoldDB" id="A0A8J3ATQ7"/>
<proteinExistence type="predicted"/>
<protein>
    <recommendedName>
        <fullName evidence="5">Flagellar protein FliT</fullName>
    </recommendedName>
</protein>
<comment type="subcellular location">
    <subcellularLocation>
        <location evidence="1">Cytoplasm</location>
        <location evidence="1">Cytosol</location>
    </subcellularLocation>
</comment>
<reference evidence="6" key="1">
    <citation type="journal article" date="2014" name="Int. J. Syst. Evol. Microbiol.">
        <title>Complete genome sequence of Corynebacterium casei LMG S-19264T (=DSM 44701T), isolated from a smear-ripened cheese.</title>
        <authorList>
            <consortium name="US DOE Joint Genome Institute (JGI-PGF)"/>
            <person name="Walter F."/>
            <person name="Albersmeier A."/>
            <person name="Kalinowski J."/>
            <person name="Ruckert C."/>
        </authorList>
    </citation>
    <scope>NUCLEOTIDE SEQUENCE</scope>
    <source>
        <strain evidence="6">CCM 7664</strain>
    </source>
</reference>
<evidence type="ECO:0000256" key="4">
    <source>
        <dbReference type="ARBA" id="ARBA00023186"/>
    </source>
</evidence>
<comment type="caution">
    <text evidence="6">The sequence shown here is derived from an EMBL/GenBank/DDBJ whole genome shotgun (WGS) entry which is preliminary data.</text>
</comment>
<evidence type="ECO:0000256" key="1">
    <source>
        <dbReference type="ARBA" id="ARBA00004514"/>
    </source>
</evidence>
<sequence>MMDSQEVISLYETVATITDQMLMAARNGDWEELIALEARCTRHVATLKANEAPVPLTGAVRERKVQIIQKILSDDREIRSITEPWMDQLSKLMSSVGTERKLNHAYGAAPR</sequence>
<evidence type="ECO:0000256" key="3">
    <source>
        <dbReference type="ARBA" id="ARBA00022795"/>
    </source>
</evidence>
<dbReference type="RefSeq" id="WP_308632358.1">
    <property type="nucleotide sequence ID" value="NZ_BMDP01000001.1"/>
</dbReference>
<gene>
    <name evidence="6" type="ORF">GCM10011430_02040</name>
</gene>
<dbReference type="GO" id="GO:0044781">
    <property type="term" value="P:bacterial-type flagellum organization"/>
    <property type="evidence" value="ECO:0007669"/>
    <property type="project" value="UniProtKB-KW"/>
</dbReference>
<reference evidence="6" key="2">
    <citation type="submission" date="2020-09" db="EMBL/GenBank/DDBJ databases">
        <authorList>
            <person name="Sun Q."/>
            <person name="Sedlacek I."/>
        </authorList>
    </citation>
    <scope>NUCLEOTIDE SEQUENCE</scope>
    <source>
        <strain evidence="6">CCM 7664</strain>
    </source>
</reference>
<dbReference type="InterPro" id="IPR008622">
    <property type="entry name" value="FliT"/>
</dbReference>
<evidence type="ECO:0000313" key="7">
    <source>
        <dbReference type="Proteomes" id="UP000627205"/>
    </source>
</evidence>
<dbReference type="Proteomes" id="UP000627205">
    <property type="component" value="Unassembled WGS sequence"/>
</dbReference>
<evidence type="ECO:0000256" key="5">
    <source>
        <dbReference type="ARBA" id="ARBA00093797"/>
    </source>
</evidence>
<dbReference type="EMBL" id="BMDP01000001">
    <property type="protein sequence ID" value="GGI53030.1"/>
    <property type="molecule type" value="Genomic_DNA"/>
</dbReference>
<keyword evidence="7" id="KW-1185">Reference proteome</keyword>
<keyword evidence="4" id="KW-0143">Chaperone</keyword>
<organism evidence="6 7">
    <name type="scientific">Oxalicibacterium solurbis</name>
    <dbReference type="NCBI Taxonomy" id="69280"/>
    <lineage>
        <taxon>Bacteria</taxon>
        <taxon>Pseudomonadati</taxon>
        <taxon>Pseudomonadota</taxon>
        <taxon>Betaproteobacteria</taxon>
        <taxon>Burkholderiales</taxon>
        <taxon>Oxalobacteraceae</taxon>
        <taxon>Oxalicibacterium</taxon>
    </lineage>
</organism>
<name>A0A8J3ATQ7_9BURK</name>
<dbReference type="Pfam" id="PF05400">
    <property type="entry name" value="FliT"/>
    <property type="match status" value="1"/>
</dbReference>
<keyword evidence="2" id="KW-0963">Cytoplasm</keyword>
<evidence type="ECO:0000313" key="6">
    <source>
        <dbReference type="EMBL" id="GGI53030.1"/>
    </source>
</evidence>
<dbReference type="Gene3D" id="1.20.58.380">
    <property type="entry name" value="Flagellar protein flit"/>
    <property type="match status" value="1"/>
</dbReference>